<dbReference type="Gene3D" id="3.30.565.10">
    <property type="entry name" value="Histidine kinase-like ATPase, C-terminal domain"/>
    <property type="match status" value="1"/>
</dbReference>
<dbReference type="PANTHER" id="PTHR43547:SF2">
    <property type="entry name" value="HYBRID SIGNAL TRANSDUCTION HISTIDINE KINASE C"/>
    <property type="match status" value="1"/>
</dbReference>
<dbReference type="Proteomes" id="UP001158049">
    <property type="component" value="Unassembled WGS sequence"/>
</dbReference>
<dbReference type="InterPro" id="IPR005467">
    <property type="entry name" value="His_kinase_dom"/>
</dbReference>
<dbReference type="CDD" id="cd00075">
    <property type="entry name" value="HATPase"/>
    <property type="match status" value="1"/>
</dbReference>
<dbReference type="InterPro" id="IPR003018">
    <property type="entry name" value="GAF"/>
</dbReference>
<feature type="modified residue" description="4-aspartylphosphate" evidence="4">
    <location>
        <position position="732"/>
    </location>
</feature>
<dbReference type="PROSITE" id="PS50113">
    <property type="entry name" value="PAC"/>
    <property type="match status" value="1"/>
</dbReference>
<dbReference type="SUPFAM" id="SSF47384">
    <property type="entry name" value="Homodimeric domain of signal transducing histidine kinase"/>
    <property type="match status" value="1"/>
</dbReference>
<dbReference type="InterPro" id="IPR035965">
    <property type="entry name" value="PAS-like_dom_sf"/>
</dbReference>
<dbReference type="Pfam" id="PF02518">
    <property type="entry name" value="HATPase_c"/>
    <property type="match status" value="1"/>
</dbReference>
<dbReference type="PANTHER" id="PTHR43547">
    <property type="entry name" value="TWO-COMPONENT HISTIDINE KINASE"/>
    <property type="match status" value="1"/>
</dbReference>
<dbReference type="SMART" id="SM00387">
    <property type="entry name" value="HATPase_c"/>
    <property type="match status" value="1"/>
</dbReference>
<dbReference type="InterPro" id="IPR011006">
    <property type="entry name" value="CheY-like_superfamily"/>
</dbReference>
<evidence type="ECO:0000256" key="4">
    <source>
        <dbReference type="PROSITE-ProRule" id="PRU00169"/>
    </source>
</evidence>
<dbReference type="SUPFAM" id="SSF55785">
    <property type="entry name" value="PYP-like sensor domain (PAS domain)"/>
    <property type="match status" value="2"/>
</dbReference>
<dbReference type="SMART" id="SM00086">
    <property type="entry name" value="PAC"/>
    <property type="match status" value="2"/>
</dbReference>
<dbReference type="InterPro" id="IPR013655">
    <property type="entry name" value="PAS_fold_3"/>
</dbReference>
<proteinExistence type="predicted"/>
<dbReference type="PROSITE" id="PS50109">
    <property type="entry name" value="HIS_KIN"/>
    <property type="match status" value="1"/>
</dbReference>
<dbReference type="CDD" id="cd00130">
    <property type="entry name" value="PAS"/>
    <property type="match status" value="2"/>
</dbReference>
<evidence type="ECO:0000313" key="11">
    <source>
        <dbReference type="Proteomes" id="UP001158049"/>
    </source>
</evidence>
<evidence type="ECO:0000259" key="6">
    <source>
        <dbReference type="PROSITE" id="PS50109"/>
    </source>
</evidence>
<evidence type="ECO:0000256" key="2">
    <source>
        <dbReference type="ARBA" id="ARBA00012438"/>
    </source>
</evidence>
<dbReference type="InterPro" id="IPR003594">
    <property type="entry name" value="HATPase_dom"/>
</dbReference>
<evidence type="ECO:0000259" key="9">
    <source>
        <dbReference type="PROSITE" id="PS50113"/>
    </source>
</evidence>
<gene>
    <name evidence="10" type="ORF">SAMN06295970_110170</name>
</gene>
<dbReference type="Gene3D" id="1.10.287.130">
    <property type="match status" value="1"/>
</dbReference>
<feature type="domain" description="PAC" evidence="9">
    <location>
        <begin position="253"/>
        <end position="305"/>
    </location>
</feature>
<dbReference type="SUPFAM" id="SSF55874">
    <property type="entry name" value="ATPase domain of HSP90 chaperone/DNA topoisomerase II/histidine kinase"/>
    <property type="match status" value="1"/>
</dbReference>
<feature type="domain" description="PAS" evidence="8">
    <location>
        <begin position="306"/>
        <end position="376"/>
    </location>
</feature>
<dbReference type="Gene3D" id="3.30.450.20">
    <property type="entry name" value="PAS domain"/>
    <property type="match status" value="2"/>
</dbReference>
<dbReference type="Pfam" id="PF00072">
    <property type="entry name" value="Response_reg"/>
    <property type="match status" value="1"/>
</dbReference>
<dbReference type="Gene3D" id="3.40.50.2300">
    <property type="match status" value="1"/>
</dbReference>
<dbReference type="Pfam" id="PF00512">
    <property type="entry name" value="HisKA"/>
    <property type="match status" value="1"/>
</dbReference>
<dbReference type="SUPFAM" id="SSF52172">
    <property type="entry name" value="CheY-like"/>
    <property type="match status" value="1"/>
</dbReference>
<dbReference type="PRINTS" id="PR00344">
    <property type="entry name" value="BCTRLSENSOR"/>
</dbReference>
<dbReference type="InterPro" id="IPR036890">
    <property type="entry name" value="HATPase_C_sf"/>
</dbReference>
<dbReference type="InterPro" id="IPR003661">
    <property type="entry name" value="HisK_dim/P_dom"/>
</dbReference>
<feature type="domain" description="PAS" evidence="8">
    <location>
        <begin position="180"/>
        <end position="250"/>
    </location>
</feature>
<feature type="domain" description="Histidine kinase" evidence="6">
    <location>
        <begin position="442"/>
        <end position="659"/>
    </location>
</feature>
<feature type="domain" description="Response regulatory" evidence="7">
    <location>
        <begin position="682"/>
        <end position="798"/>
    </location>
</feature>
<comment type="catalytic activity">
    <reaction evidence="1">
        <text>ATP + protein L-histidine = ADP + protein N-phospho-L-histidine.</text>
        <dbReference type="EC" id="2.7.13.3"/>
    </reaction>
</comment>
<dbReference type="InterPro" id="IPR036097">
    <property type="entry name" value="HisK_dim/P_sf"/>
</dbReference>
<evidence type="ECO:0000259" key="8">
    <source>
        <dbReference type="PROSITE" id="PS50112"/>
    </source>
</evidence>
<dbReference type="PROSITE" id="PS50110">
    <property type="entry name" value="RESPONSE_REGULATORY"/>
    <property type="match status" value="1"/>
</dbReference>
<dbReference type="RefSeq" id="WP_283443007.1">
    <property type="nucleotide sequence ID" value="NZ_FXUL01000010.1"/>
</dbReference>
<dbReference type="SMART" id="SM00448">
    <property type="entry name" value="REC"/>
    <property type="match status" value="1"/>
</dbReference>
<protein>
    <recommendedName>
        <fullName evidence="2">histidine kinase</fullName>
        <ecNumber evidence="2">2.7.13.3</ecNumber>
    </recommendedName>
</protein>
<accession>A0ABY1QBZ1</accession>
<dbReference type="InterPro" id="IPR000014">
    <property type="entry name" value="PAS"/>
</dbReference>
<dbReference type="PROSITE" id="PS50112">
    <property type="entry name" value="PAS"/>
    <property type="match status" value="2"/>
</dbReference>
<dbReference type="SMART" id="SM00091">
    <property type="entry name" value="PAS"/>
    <property type="match status" value="2"/>
</dbReference>
<dbReference type="SUPFAM" id="SSF55781">
    <property type="entry name" value="GAF domain-like"/>
    <property type="match status" value="1"/>
</dbReference>
<dbReference type="SMART" id="SM00388">
    <property type="entry name" value="HisKA"/>
    <property type="match status" value="1"/>
</dbReference>
<dbReference type="InterPro" id="IPR001789">
    <property type="entry name" value="Sig_transdc_resp-reg_receiver"/>
</dbReference>
<evidence type="ECO:0000256" key="1">
    <source>
        <dbReference type="ARBA" id="ARBA00000085"/>
    </source>
</evidence>
<organism evidence="10 11">
    <name type="scientific">Noviherbaspirillum suwonense</name>
    <dbReference type="NCBI Taxonomy" id="1224511"/>
    <lineage>
        <taxon>Bacteria</taxon>
        <taxon>Pseudomonadati</taxon>
        <taxon>Pseudomonadota</taxon>
        <taxon>Betaproteobacteria</taxon>
        <taxon>Burkholderiales</taxon>
        <taxon>Oxalobacteraceae</taxon>
        <taxon>Noviherbaspirillum</taxon>
    </lineage>
</organism>
<evidence type="ECO:0000313" key="10">
    <source>
        <dbReference type="EMBL" id="SMP65158.1"/>
    </source>
</evidence>
<dbReference type="Pfam" id="PF13185">
    <property type="entry name" value="GAF_2"/>
    <property type="match status" value="1"/>
</dbReference>
<keyword evidence="11" id="KW-1185">Reference proteome</keyword>
<dbReference type="InterPro" id="IPR001610">
    <property type="entry name" value="PAC"/>
</dbReference>
<dbReference type="InterPro" id="IPR004358">
    <property type="entry name" value="Sig_transdc_His_kin-like_C"/>
</dbReference>
<comment type="caution">
    <text evidence="10">The sequence shown here is derived from an EMBL/GenBank/DDBJ whole genome shotgun (WGS) entry which is preliminary data.</text>
</comment>
<dbReference type="EMBL" id="FXUL01000010">
    <property type="protein sequence ID" value="SMP65158.1"/>
    <property type="molecule type" value="Genomic_DNA"/>
</dbReference>
<name>A0ABY1QBZ1_9BURK</name>
<dbReference type="Pfam" id="PF08447">
    <property type="entry name" value="PAS_3"/>
    <property type="match status" value="2"/>
</dbReference>
<sequence length="798" mass="87963">MNKTDETATLRHTLQAEVGDKARLPLPARLQWLATVQSRLAGADDEAHALDIARDAAWRLGQAHAILLFRSNRTPCRLLPTAGGDLPCPELHGLAAQALADGQVILVNRDAGDGAGAALSDPVRSLLLVPAGRGASRAVGICWYRACPVDEDNRTLLEILCRAIAAALEQLDVVTHRRMDDQRFRVLVEGVAQAIWEAGLDGAVSTDSPTWRAWTGQSLDQMMGQGWMEAIHPDDRAEFESRWNDIRQRRLPSDLAFRLRRADDSWSWTDMRTAPLFNDDGSVQKWVCMNMDITDRKCAEEVLHRSETRFRALAEASPALIWQLDPAGNVVYLNPRYAELTGRSKQSLMHAGWRSLLHPDDAPVYLAALAEARSLRRRFQCRARVRDCKGQWSWLESYGMPFFAAQGGYAGHVCMSIDISESMASEKALRDADRRKDEFLATLAHELRNPLAPLCSAMPMMGRPGGSRLADRLQQMMSRQLDYIVRLVDDLMDISRITRGRIALRCAPTLLSDVLQGAVETSMPLIENAHHRLNRSAVADSIVLDADAVRLTQVFANLLNNAARYTSPGGQIWLHAYEEENMAIVSVRDNGIGISPQMLPRVFDIFSQEREAASQRQGGLGIGLTLVANLVRMHGGSVEAKSAGLGLGSEFIVRLPQAPKMAPPAEDDQAGGGTAGEDANQRVLVVDDNRDAAETLSMLLEFMGNKEVKVANDGLSALAEMESFRPDVVLLDIGMPGMDGNEVARRIRQQPQFAGTRLVALTGWGQDEDRRRTQESGFDHHLTKPVDLAALQTLLANL</sequence>
<evidence type="ECO:0000256" key="3">
    <source>
        <dbReference type="ARBA" id="ARBA00022553"/>
    </source>
</evidence>
<dbReference type="InterPro" id="IPR000700">
    <property type="entry name" value="PAS-assoc_C"/>
</dbReference>
<feature type="region of interest" description="Disordered" evidence="5">
    <location>
        <begin position="660"/>
        <end position="680"/>
    </location>
</feature>
<reference evidence="10 11" key="1">
    <citation type="submission" date="2017-05" db="EMBL/GenBank/DDBJ databases">
        <authorList>
            <person name="Varghese N."/>
            <person name="Submissions S."/>
        </authorList>
    </citation>
    <scope>NUCLEOTIDE SEQUENCE [LARGE SCALE GENOMIC DNA]</scope>
    <source>
        <strain evidence="10 11">DSM 26001</strain>
    </source>
</reference>
<dbReference type="NCBIfam" id="TIGR00229">
    <property type="entry name" value="sensory_box"/>
    <property type="match status" value="2"/>
</dbReference>
<dbReference type="CDD" id="cd17580">
    <property type="entry name" value="REC_2_DhkD-like"/>
    <property type="match status" value="1"/>
</dbReference>
<evidence type="ECO:0000259" key="7">
    <source>
        <dbReference type="PROSITE" id="PS50110"/>
    </source>
</evidence>
<dbReference type="CDD" id="cd00082">
    <property type="entry name" value="HisKA"/>
    <property type="match status" value="1"/>
</dbReference>
<evidence type="ECO:0000256" key="5">
    <source>
        <dbReference type="SAM" id="MobiDB-lite"/>
    </source>
</evidence>
<keyword evidence="3 4" id="KW-0597">Phosphoprotein</keyword>
<dbReference type="EC" id="2.7.13.3" evidence="2"/>